<dbReference type="InterPro" id="IPR007138">
    <property type="entry name" value="ABM_dom"/>
</dbReference>
<keyword evidence="2" id="KW-0560">Oxidoreductase</keyword>
<dbReference type="GO" id="GO:0005829">
    <property type="term" value="C:cytosol"/>
    <property type="evidence" value="ECO:0007669"/>
    <property type="project" value="TreeGrafter"/>
</dbReference>
<gene>
    <name evidence="2" type="ORF">E0F88_33335</name>
</gene>
<dbReference type="PANTHER" id="PTHR33336:SF3">
    <property type="entry name" value="ABM DOMAIN-CONTAINING PROTEIN"/>
    <property type="match status" value="1"/>
</dbReference>
<dbReference type="GO" id="GO:0004497">
    <property type="term" value="F:monooxygenase activity"/>
    <property type="evidence" value="ECO:0007669"/>
    <property type="project" value="UniProtKB-KW"/>
</dbReference>
<organism evidence="2 3">
    <name type="scientific">Dyadobacter psychrotolerans</name>
    <dbReference type="NCBI Taxonomy" id="2541721"/>
    <lineage>
        <taxon>Bacteria</taxon>
        <taxon>Pseudomonadati</taxon>
        <taxon>Bacteroidota</taxon>
        <taxon>Cytophagia</taxon>
        <taxon>Cytophagales</taxon>
        <taxon>Spirosomataceae</taxon>
        <taxon>Dyadobacter</taxon>
    </lineage>
</organism>
<dbReference type="EMBL" id="SMFL01000032">
    <property type="protein sequence ID" value="TDE07971.1"/>
    <property type="molecule type" value="Genomic_DNA"/>
</dbReference>
<dbReference type="OrthoDB" id="964493at2"/>
<sequence>MEKKAVYIFAKWQVKEGQLQSVLNLLPELIRKSENEEGNLFYKIHQSLGDSNILFLYEGYNDEESLNAHKSSAHFQDVVVGQIVPLLAKREVEITNKILSA</sequence>
<dbReference type="PANTHER" id="PTHR33336">
    <property type="entry name" value="QUINOL MONOOXYGENASE YGIN-RELATED"/>
    <property type="match status" value="1"/>
</dbReference>
<evidence type="ECO:0000259" key="1">
    <source>
        <dbReference type="PROSITE" id="PS51725"/>
    </source>
</evidence>
<feature type="domain" description="ABM" evidence="1">
    <location>
        <begin position="6"/>
        <end position="96"/>
    </location>
</feature>
<comment type="caution">
    <text evidence="2">The sequence shown here is derived from an EMBL/GenBank/DDBJ whole genome shotgun (WGS) entry which is preliminary data.</text>
</comment>
<protein>
    <submittedName>
        <fullName evidence="2">Antibiotic biosynthesis monooxygenase</fullName>
    </submittedName>
</protein>
<dbReference type="RefSeq" id="WP_131963100.1">
    <property type="nucleotide sequence ID" value="NZ_SMFL01000032.1"/>
</dbReference>
<proteinExistence type="predicted"/>
<dbReference type="InterPro" id="IPR011008">
    <property type="entry name" value="Dimeric_a/b-barrel"/>
</dbReference>
<reference evidence="2 3" key="1">
    <citation type="submission" date="2019-03" db="EMBL/GenBank/DDBJ databases">
        <title>Dyadobacter AR-3-6 sp. nov., isolated from arctic soil.</title>
        <authorList>
            <person name="Chaudhary D.K."/>
        </authorList>
    </citation>
    <scope>NUCLEOTIDE SEQUENCE [LARGE SCALE GENOMIC DNA]</scope>
    <source>
        <strain evidence="2 3">AR-3-6</strain>
    </source>
</reference>
<keyword evidence="2" id="KW-0503">Monooxygenase</keyword>
<dbReference type="Gene3D" id="3.30.70.100">
    <property type="match status" value="1"/>
</dbReference>
<dbReference type="PROSITE" id="PS51725">
    <property type="entry name" value="ABM"/>
    <property type="match status" value="1"/>
</dbReference>
<evidence type="ECO:0000313" key="2">
    <source>
        <dbReference type="EMBL" id="TDE07971.1"/>
    </source>
</evidence>
<name>A0A4R5D8B2_9BACT</name>
<keyword evidence="3" id="KW-1185">Reference proteome</keyword>
<dbReference type="Proteomes" id="UP000294850">
    <property type="component" value="Unassembled WGS sequence"/>
</dbReference>
<dbReference type="SUPFAM" id="SSF54909">
    <property type="entry name" value="Dimeric alpha+beta barrel"/>
    <property type="match status" value="1"/>
</dbReference>
<dbReference type="Pfam" id="PF03992">
    <property type="entry name" value="ABM"/>
    <property type="match status" value="1"/>
</dbReference>
<accession>A0A4R5D8B2</accession>
<evidence type="ECO:0000313" key="3">
    <source>
        <dbReference type="Proteomes" id="UP000294850"/>
    </source>
</evidence>
<dbReference type="AlphaFoldDB" id="A0A4R5D8B2"/>
<dbReference type="InterPro" id="IPR050744">
    <property type="entry name" value="AI-2_Isomerase_LsrG"/>
</dbReference>